<accession>A0A851GJ90</accession>
<organism evidence="1 2">
    <name type="scientific">Oceaniferula marina</name>
    <dbReference type="NCBI Taxonomy" id="2748318"/>
    <lineage>
        <taxon>Bacteria</taxon>
        <taxon>Pseudomonadati</taxon>
        <taxon>Verrucomicrobiota</taxon>
        <taxon>Verrucomicrobiia</taxon>
        <taxon>Verrucomicrobiales</taxon>
        <taxon>Verrucomicrobiaceae</taxon>
        <taxon>Oceaniferula</taxon>
    </lineage>
</organism>
<dbReference type="RefSeq" id="WP_178931709.1">
    <property type="nucleotide sequence ID" value="NZ_JACBAZ010000002.1"/>
</dbReference>
<protein>
    <submittedName>
        <fullName evidence="1">Uncharacterized protein</fullName>
    </submittedName>
</protein>
<evidence type="ECO:0000313" key="2">
    <source>
        <dbReference type="Proteomes" id="UP000557872"/>
    </source>
</evidence>
<comment type="caution">
    <text evidence="1">The sequence shown here is derived from an EMBL/GenBank/DDBJ whole genome shotgun (WGS) entry which is preliminary data.</text>
</comment>
<proteinExistence type="predicted"/>
<dbReference type="EMBL" id="JACBAZ010000002">
    <property type="protein sequence ID" value="NWK55177.1"/>
    <property type="molecule type" value="Genomic_DNA"/>
</dbReference>
<sequence>MKKVLILAAVAVVSLLIANFLMVWGNPEVVFWKEYMDRNSARLEQMRSNNPDVPVILVTGGSSCSFSLDPIVIEQKTGIPTCNMGGSASMGASYLVANTLAHARRGDVVILAIEPALLSKFTEPEEIPLALEMAIIQGHPLRAVGRPVTNRDMQLKDIIATLRPGSRYFSTMISKLATGRPLYRYTMDDWQDGGRLSTDYKDSLLKPNELMTRPFPINGMGNDLLQQAVLYCEQKGIKLCYSMPWIFTQKEVVDANRGYNLDFLDEVSRIMPVLRGGHLGVCAERKLYADTSYHLSEEGAYLRSVELAEELNKWLIKELNQ</sequence>
<dbReference type="Proteomes" id="UP000557872">
    <property type="component" value="Unassembled WGS sequence"/>
</dbReference>
<evidence type="ECO:0000313" key="1">
    <source>
        <dbReference type="EMBL" id="NWK55177.1"/>
    </source>
</evidence>
<name>A0A851GJ90_9BACT</name>
<dbReference type="AlphaFoldDB" id="A0A851GJ90"/>
<reference evidence="1 2" key="1">
    <citation type="submission" date="2020-07" db="EMBL/GenBank/DDBJ databases">
        <title>Roseicoccus Jingziensis gen. nov., sp. nov., isolated from coastal seawater.</title>
        <authorList>
            <person name="Feng X."/>
        </authorList>
    </citation>
    <scope>NUCLEOTIDE SEQUENCE [LARGE SCALE GENOMIC DNA]</scope>
    <source>
        <strain evidence="1 2">N1E253</strain>
    </source>
</reference>
<gene>
    <name evidence="1" type="ORF">HW115_06115</name>
</gene>
<keyword evidence="2" id="KW-1185">Reference proteome</keyword>